<evidence type="ECO:0000313" key="1">
    <source>
        <dbReference type="EMBL" id="KAI9512795.1"/>
    </source>
</evidence>
<sequence length="1242" mass="138997">MVRFGWPVKTTKHSTPPEERNTHTPPLYHGQDNASFVPFPSPSPTTHTATNTTQMAHFLSFPAWRRHQERQVKRAQCLSMLDIRTYQADFERHREQMVSSQREKSLPPTPTSSNEGASGAHTYPTYSPTEDQSSRRPSSRQALTSTTASPARSSPTHAKNALAQAALAIGLPHSMPQASASSLRPDVNSMALVTVPQANLHPVQPPGVRRTKSFHQLSRKFGREDGDSTHAGSQKPRTYRGTPLGVVGAFDSDEKEEGNALEGIPSHVTPPRIPLVRQASFWNRKRNDSSKLTATRPTPLSSEHARDSFDHLSPILPALPPMSPFLFDTNMSRSSQSSQTEEQLPTSPPGLDPRTDSRNRPLPPSPAASTPDLSVQTKEKLSLCKKRPSTADPTTDRSRTLTYYPRSHDHTSLLAPTPPQHPDIASPLQISRPRSQTNPPLFHRLSANILLFGSSSLSPPVPTTRTNRAITSYPPRASPRPSTSKLPPPKPLLNEESPIAYVYRLLDSINKADVASALASSGESFYANALQTYIDRFEFDGDPLDVALRKLLMDVGLPRETQQIDRVMQAFANRYLVCNPRLFTSDDHPYILAFSLLMLHTDAFNKSNKRKMTKVDYIRNTQRSGIFSEVLEYYYDNIVFAPFIFIEDPVDANLQRRPDSGPSRLLSGFPSQHYLLGNGSTVTLLGKNNKIDPYYLIAKNLLDPLRVDVQEYIPLENHYSFKDKSGVFNEEDIHETFIDARAIEVNDADRRMATSVFVLNTGGPATTTRPSVQQRSSPTYTPHQVSALRVVKVGLLHRKETSLDIGKRVKASKWRLWSVILTSSQLLFFRDDRWATSLQEQMKYSDRRVLVPPVPLLKPDEMLSLKDTVALFDRSSDKHDTFLFISNDRRPFLFQVPGDEEMSSWVSCINYASALKTTSVSMRAPGMSGKDIELVGVAAAASHLRDLQCASSDSRKCRVRSWCRNSDDDDFFDKLSSDPHAGCRSGRPKIINVREDIDISTTPSTIGVYQLKATFHQVKADLAAGRWSSFDVSTTRPNGRPRARSLETVAQARPTSLPEEELEHDRLSSRTRDIQSKIVELDSQISSLQQEEENGLRLLRNIAVLTPFQKGTRERLRMVVLQTSKGLQRSRLELVMRLCHKDVLSNDLIAQERERHRTKKIALKAATDTLQSRREPSISRVPPLRVEQPVIESSDDLPGSSQPLESSVAESFHSALDFNRPASATGRTTRLTNHLRKGQYAD</sequence>
<reference evidence="1" key="1">
    <citation type="submission" date="2021-03" db="EMBL/GenBank/DDBJ databases">
        <title>Evolutionary priming and transition to the ectomycorrhizal habit in an iconic lineage of mushroom-forming fungi: is preadaptation a requirement?</title>
        <authorList>
            <consortium name="DOE Joint Genome Institute"/>
            <person name="Looney B.P."/>
            <person name="Miyauchi S."/>
            <person name="Morin E."/>
            <person name="Drula E."/>
            <person name="Courty P.E."/>
            <person name="Chicoki N."/>
            <person name="Fauchery L."/>
            <person name="Kohler A."/>
            <person name="Kuo A."/>
            <person name="LaButti K."/>
            <person name="Pangilinan J."/>
            <person name="Lipzen A."/>
            <person name="Riley R."/>
            <person name="Andreopoulos W."/>
            <person name="He G."/>
            <person name="Johnson J."/>
            <person name="Barry K.W."/>
            <person name="Grigoriev I.V."/>
            <person name="Nagy L."/>
            <person name="Hibbett D."/>
            <person name="Henrissat B."/>
            <person name="Matheny P.B."/>
            <person name="Labbe J."/>
            <person name="Martin A.F."/>
        </authorList>
    </citation>
    <scope>NUCLEOTIDE SEQUENCE</scope>
    <source>
        <strain evidence="1">BPL698</strain>
    </source>
</reference>
<name>A0ACC0UM64_9AGAM</name>
<proteinExistence type="predicted"/>
<evidence type="ECO:0000313" key="2">
    <source>
        <dbReference type="Proteomes" id="UP001207468"/>
    </source>
</evidence>
<gene>
    <name evidence="1" type="ORF">F5148DRAFT_645202</name>
</gene>
<protein>
    <submittedName>
        <fullName evidence="1">Uncharacterized protein</fullName>
    </submittedName>
</protein>
<dbReference type="Proteomes" id="UP001207468">
    <property type="component" value="Unassembled WGS sequence"/>
</dbReference>
<dbReference type="EMBL" id="JAGFNK010000005">
    <property type="protein sequence ID" value="KAI9512795.1"/>
    <property type="molecule type" value="Genomic_DNA"/>
</dbReference>
<accession>A0ACC0UM64</accession>
<keyword evidence="2" id="KW-1185">Reference proteome</keyword>
<organism evidence="1 2">
    <name type="scientific">Russula earlei</name>
    <dbReference type="NCBI Taxonomy" id="71964"/>
    <lineage>
        <taxon>Eukaryota</taxon>
        <taxon>Fungi</taxon>
        <taxon>Dikarya</taxon>
        <taxon>Basidiomycota</taxon>
        <taxon>Agaricomycotina</taxon>
        <taxon>Agaricomycetes</taxon>
        <taxon>Russulales</taxon>
        <taxon>Russulaceae</taxon>
        <taxon>Russula</taxon>
    </lineage>
</organism>
<comment type="caution">
    <text evidence="1">The sequence shown here is derived from an EMBL/GenBank/DDBJ whole genome shotgun (WGS) entry which is preliminary data.</text>
</comment>